<evidence type="ECO:0000313" key="2">
    <source>
        <dbReference type="Proteomes" id="UP000230731"/>
    </source>
</evidence>
<comment type="caution">
    <text evidence="1">The sequence shown here is derived from an EMBL/GenBank/DDBJ whole genome shotgun (WGS) entry which is preliminary data.</text>
</comment>
<dbReference type="InterPro" id="IPR014942">
    <property type="entry name" value="AbiEii"/>
</dbReference>
<dbReference type="AlphaFoldDB" id="A0A2M6WZT8"/>
<gene>
    <name evidence="1" type="ORF">COT71_01610</name>
</gene>
<dbReference type="Gene3D" id="3.10.450.620">
    <property type="entry name" value="JHP933, nucleotidyltransferase-like core domain"/>
    <property type="match status" value="1"/>
</dbReference>
<dbReference type="EMBL" id="PEZP01000019">
    <property type="protein sequence ID" value="PIT98274.1"/>
    <property type="molecule type" value="Genomic_DNA"/>
</dbReference>
<accession>A0A2M6WZT8</accession>
<proteinExistence type="predicted"/>
<evidence type="ECO:0000313" key="1">
    <source>
        <dbReference type="EMBL" id="PIT98274.1"/>
    </source>
</evidence>
<evidence type="ECO:0008006" key="3">
    <source>
        <dbReference type="Google" id="ProtNLM"/>
    </source>
</evidence>
<name>A0A2M6WZT8_9BACT</name>
<organism evidence="1 2">
    <name type="scientific">Candidatus Andersenbacteria bacterium CG10_big_fil_rev_8_21_14_0_10_54_11</name>
    <dbReference type="NCBI Taxonomy" id="1974485"/>
    <lineage>
        <taxon>Bacteria</taxon>
        <taxon>Candidatus Anderseniibacteriota</taxon>
    </lineage>
</organism>
<dbReference type="Pfam" id="PF08843">
    <property type="entry name" value="AbiEii"/>
    <property type="match status" value="1"/>
</dbReference>
<dbReference type="Proteomes" id="UP000230731">
    <property type="component" value="Unassembled WGS sequence"/>
</dbReference>
<sequence length="220" mass="25812">MTTPLITEKQRQLLKVLGESNLAPHFYLTGGTALAGFYLQHRHSEDLDFFSEQEVEVAALNVFWRTVRADLGIDDIEYQQSFNRNLFFLQLARETLKTEFTYFPFPRIESGQSYQGVSLDSLKDIAVNKLFTIYQQPRARDYIDLFFICREENMTITELIPLVQNKFEQHIDPLQLGTQFVKVSEAKDYPRMIKKAAPQEWQEFFIQEAKQLTPDILDER</sequence>
<protein>
    <recommendedName>
        <fullName evidence="3">Nucleotidyl transferase AbiEii/AbiGii toxin family protein</fullName>
    </recommendedName>
</protein>
<reference evidence="2" key="1">
    <citation type="submission" date="2017-09" db="EMBL/GenBank/DDBJ databases">
        <title>Depth-based differentiation of microbial function through sediment-hosted aquifers and enrichment of novel symbionts in the deep terrestrial subsurface.</title>
        <authorList>
            <person name="Probst A.J."/>
            <person name="Ladd B."/>
            <person name="Jarett J.K."/>
            <person name="Geller-Mcgrath D.E."/>
            <person name="Sieber C.M.K."/>
            <person name="Emerson J.B."/>
            <person name="Anantharaman K."/>
            <person name="Thomas B.C."/>
            <person name="Malmstrom R."/>
            <person name="Stieglmeier M."/>
            <person name="Klingl A."/>
            <person name="Woyke T."/>
            <person name="Ryan C.M."/>
            <person name="Banfield J.F."/>
        </authorList>
    </citation>
    <scope>NUCLEOTIDE SEQUENCE [LARGE SCALE GENOMIC DNA]</scope>
</reference>